<evidence type="ECO:0000313" key="1">
    <source>
        <dbReference type="EMBL" id="GMR32340.1"/>
    </source>
</evidence>
<dbReference type="EMBL" id="BTRK01000001">
    <property type="protein sequence ID" value="GMR32340.1"/>
    <property type="molecule type" value="Genomic_DNA"/>
</dbReference>
<feature type="non-terminal residue" evidence="1">
    <location>
        <position position="1"/>
    </location>
</feature>
<evidence type="ECO:0000313" key="2">
    <source>
        <dbReference type="Proteomes" id="UP001328107"/>
    </source>
</evidence>
<reference evidence="2" key="1">
    <citation type="submission" date="2022-10" db="EMBL/GenBank/DDBJ databases">
        <title>Genome assembly of Pristionchus species.</title>
        <authorList>
            <person name="Yoshida K."/>
            <person name="Sommer R.J."/>
        </authorList>
    </citation>
    <scope>NUCLEOTIDE SEQUENCE [LARGE SCALE GENOMIC DNA]</scope>
    <source>
        <strain evidence="2">RS5460</strain>
    </source>
</reference>
<keyword evidence="2" id="KW-1185">Reference proteome</keyword>
<name>A0AAN4Z8B1_9BILA</name>
<gene>
    <name evidence="1" type="ORF">PMAYCL1PPCAC_02535</name>
</gene>
<organism evidence="1 2">
    <name type="scientific">Pristionchus mayeri</name>
    <dbReference type="NCBI Taxonomy" id="1317129"/>
    <lineage>
        <taxon>Eukaryota</taxon>
        <taxon>Metazoa</taxon>
        <taxon>Ecdysozoa</taxon>
        <taxon>Nematoda</taxon>
        <taxon>Chromadorea</taxon>
        <taxon>Rhabditida</taxon>
        <taxon>Rhabditina</taxon>
        <taxon>Diplogasteromorpha</taxon>
        <taxon>Diplogasteroidea</taxon>
        <taxon>Neodiplogasteridae</taxon>
        <taxon>Pristionchus</taxon>
    </lineage>
</organism>
<comment type="caution">
    <text evidence="1">The sequence shown here is derived from an EMBL/GenBank/DDBJ whole genome shotgun (WGS) entry which is preliminary data.</text>
</comment>
<dbReference type="AlphaFoldDB" id="A0AAN4Z8B1"/>
<dbReference type="Proteomes" id="UP001328107">
    <property type="component" value="Unassembled WGS sequence"/>
</dbReference>
<accession>A0AAN4Z8B1</accession>
<protein>
    <submittedName>
        <fullName evidence="1">Uncharacterized protein</fullName>
    </submittedName>
</protein>
<feature type="non-terminal residue" evidence="1">
    <location>
        <position position="86"/>
    </location>
</feature>
<proteinExistence type="predicted"/>
<sequence>SPLLLSFFQPIHRPSFPYSFGIARSRLHLLLFPHLPCSLPSNRIPLDARSSLPCRPQDPRHEGRQYVLLCAQIASFHVVGLVEFPH</sequence>